<proteinExistence type="inferred from homology"/>
<reference evidence="10 11" key="3">
    <citation type="submission" date="2020-08" db="EMBL/GenBank/DDBJ databases">
        <title>Genomic Encyclopedia of Type Strains, Phase IV (KMG-IV): sequencing the most valuable type-strain genomes for metagenomic binning, comparative biology and taxonomic classification.</title>
        <authorList>
            <person name="Goeker M."/>
        </authorList>
    </citation>
    <scope>NUCLEOTIDE SEQUENCE [LARGE SCALE GENOMIC DNA]</scope>
    <source>
        <strain evidence="10 11">DSM 24105</strain>
    </source>
</reference>
<evidence type="ECO:0000256" key="5">
    <source>
        <dbReference type="ARBA" id="ARBA00022989"/>
    </source>
</evidence>
<dbReference type="Pfam" id="PF09335">
    <property type="entry name" value="VTT_dom"/>
    <property type="match status" value="1"/>
</dbReference>
<evidence type="ECO:0000313" key="11">
    <source>
        <dbReference type="Proteomes" id="UP000517759"/>
    </source>
</evidence>
<keyword evidence="3 7" id="KW-1003">Cell membrane</keyword>
<evidence type="ECO:0000256" key="7">
    <source>
        <dbReference type="RuleBase" id="RU367016"/>
    </source>
</evidence>
<evidence type="ECO:0000256" key="1">
    <source>
        <dbReference type="ARBA" id="ARBA00004651"/>
    </source>
</evidence>
<reference evidence="9" key="4">
    <citation type="submission" date="2023-01" db="EMBL/GenBank/DDBJ databases">
        <title>Draft genome sequence of Methylobacterium brachythecii strain NBRC 107710.</title>
        <authorList>
            <person name="Sun Q."/>
            <person name="Mori K."/>
        </authorList>
    </citation>
    <scope>NUCLEOTIDE SEQUENCE</scope>
    <source>
        <strain evidence="9">NBRC 107710</strain>
    </source>
</reference>
<keyword evidence="4 7" id="KW-0812">Transmembrane</keyword>
<feature type="transmembrane region" description="Helical" evidence="7">
    <location>
        <begin position="59"/>
        <end position="78"/>
    </location>
</feature>
<feature type="transmembrane region" description="Helical" evidence="7">
    <location>
        <begin position="150"/>
        <end position="171"/>
    </location>
</feature>
<dbReference type="EMBL" id="BSPG01000001">
    <property type="protein sequence ID" value="GLS42381.1"/>
    <property type="molecule type" value="Genomic_DNA"/>
</dbReference>
<evidence type="ECO:0000259" key="8">
    <source>
        <dbReference type="Pfam" id="PF09335"/>
    </source>
</evidence>
<comment type="similarity">
    <text evidence="2 7">Belongs to the DedA family.</text>
</comment>
<name>A0A7W6AJL3_9HYPH</name>
<evidence type="ECO:0000313" key="10">
    <source>
        <dbReference type="EMBL" id="MBB3902535.1"/>
    </source>
</evidence>
<keyword evidence="5 7" id="KW-1133">Transmembrane helix</keyword>
<dbReference type="Proteomes" id="UP001156881">
    <property type="component" value="Unassembled WGS sequence"/>
</dbReference>
<evidence type="ECO:0000256" key="6">
    <source>
        <dbReference type="ARBA" id="ARBA00023136"/>
    </source>
</evidence>
<reference evidence="9" key="1">
    <citation type="journal article" date="2014" name="Int. J. Syst. Evol. Microbiol.">
        <title>Complete genome of a new Firmicutes species belonging to the dominant human colonic microbiota ('Ruminococcus bicirculans') reveals two chromosomes and a selective capacity to utilize plant glucans.</title>
        <authorList>
            <consortium name="NISC Comparative Sequencing Program"/>
            <person name="Wegmann U."/>
            <person name="Louis P."/>
            <person name="Goesmann A."/>
            <person name="Henrissat B."/>
            <person name="Duncan S.H."/>
            <person name="Flint H.J."/>
        </authorList>
    </citation>
    <scope>NUCLEOTIDE SEQUENCE</scope>
    <source>
        <strain evidence="9">NBRC 107710</strain>
    </source>
</reference>
<feature type="transmembrane region" description="Helical" evidence="7">
    <location>
        <begin position="20"/>
        <end position="53"/>
    </location>
</feature>
<evidence type="ECO:0000313" key="9">
    <source>
        <dbReference type="EMBL" id="GLS42381.1"/>
    </source>
</evidence>
<dbReference type="InterPro" id="IPR032818">
    <property type="entry name" value="DedA-like"/>
</dbReference>
<feature type="transmembrane region" description="Helical" evidence="7">
    <location>
        <begin position="113"/>
        <end position="138"/>
    </location>
</feature>
<dbReference type="AlphaFoldDB" id="A0A7W6AJL3"/>
<accession>A0A7W6AJL3</accession>
<comment type="subcellular location">
    <subcellularLocation>
        <location evidence="1 7">Cell membrane</location>
        <topology evidence="1 7">Multi-pass membrane protein</topology>
    </subcellularLocation>
</comment>
<gene>
    <name evidence="9" type="ORF">GCM10007884_03660</name>
    <name evidence="10" type="ORF">GGR33_002030</name>
</gene>
<keyword evidence="12" id="KW-1185">Reference proteome</keyword>
<dbReference type="EMBL" id="JACIDN010000003">
    <property type="protein sequence ID" value="MBB3902535.1"/>
    <property type="molecule type" value="Genomic_DNA"/>
</dbReference>
<organism evidence="10 11">
    <name type="scientific">Methylobacterium brachythecii</name>
    <dbReference type="NCBI Taxonomy" id="1176177"/>
    <lineage>
        <taxon>Bacteria</taxon>
        <taxon>Pseudomonadati</taxon>
        <taxon>Pseudomonadota</taxon>
        <taxon>Alphaproteobacteria</taxon>
        <taxon>Hyphomicrobiales</taxon>
        <taxon>Methylobacteriaceae</taxon>
        <taxon>Methylobacterium</taxon>
    </lineage>
</organism>
<reference evidence="12" key="2">
    <citation type="journal article" date="2019" name="Int. J. Syst. Evol. Microbiol.">
        <title>The Global Catalogue of Microorganisms (GCM) 10K type strain sequencing project: providing services to taxonomists for standard genome sequencing and annotation.</title>
        <authorList>
            <consortium name="The Broad Institute Genomics Platform"/>
            <consortium name="The Broad Institute Genome Sequencing Center for Infectious Disease"/>
            <person name="Wu L."/>
            <person name="Ma J."/>
        </authorList>
    </citation>
    <scope>NUCLEOTIDE SEQUENCE [LARGE SCALE GENOMIC DNA]</scope>
    <source>
        <strain evidence="12">NBRC 107710</strain>
    </source>
</reference>
<dbReference type="Proteomes" id="UP000517759">
    <property type="component" value="Unassembled WGS sequence"/>
</dbReference>
<dbReference type="InterPro" id="IPR032816">
    <property type="entry name" value="VTT_dom"/>
</dbReference>
<evidence type="ECO:0000313" key="12">
    <source>
        <dbReference type="Proteomes" id="UP001156881"/>
    </source>
</evidence>
<feature type="domain" description="VTT" evidence="8">
    <location>
        <begin position="41"/>
        <end position="165"/>
    </location>
</feature>
<dbReference type="PANTHER" id="PTHR30353">
    <property type="entry name" value="INNER MEMBRANE PROTEIN DEDA-RELATED"/>
    <property type="match status" value="1"/>
</dbReference>
<evidence type="ECO:0000256" key="2">
    <source>
        <dbReference type="ARBA" id="ARBA00010792"/>
    </source>
</evidence>
<evidence type="ECO:0000256" key="3">
    <source>
        <dbReference type="ARBA" id="ARBA00022475"/>
    </source>
</evidence>
<comment type="caution">
    <text evidence="10">The sequence shown here is derived from an EMBL/GenBank/DDBJ whole genome shotgun (WGS) entry which is preliminary data.</text>
</comment>
<protein>
    <submittedName>
        <fullName evidence="9">Cytochrome o ubiquinol oxidase</fullName>
    </submittedName>
    <submittedName>
        <fullName evidence="10">Membrane protein DedA with SNARE-associated domain</fullName>
    </submittedName>
</protein>
<sequence>MDFDAIRQSVLGFVELHKAWTPLVAGVLAFCESLAFLSLLVPATVILIAIGALIGASDIPFWPVVTAAAIGAALGDWVSYEFGRYFKEGAKTFWPMSRYPEPTRRAEDFLRRWGAGAVAIGRFFGPVRAVIPLIAGAFGVNRLPFQVANVLSAALWAFVLLAPGAGLLSWFQG</sequence>
<keyword evidence="6 7" id="KW-0472">Membrane</keyword>
<dbReference type="RefSeq" id="WP_183504541.1">
    <property type="nucleotide sequence ID" value="NZ_BSPG01000001.1"/>
</dbReference>
<evidence type="ECO:0000256" key="4">
    <source>
        <dbReference type="ARBA" id="ARBA00022692"/>
    </source>
</evidence>
<dbReference type="PANTHER" id="PTHR30353:SF15">
    <property type="entry name" value="INNER MEMBRANE PROTEIN YABI"/>
    <property type="match status" value="1"/>
</dbReference>
<dbReference type="GO" id="GO:0005886">
    <property type="term" value="C:plasma membrane"/>
    <property type="evidence" value="ECO:0007669"/>
    <property type="project" value="UniProtKB-SubCell"/>
</dbReference>